<name>A0A0K2Y569_HELHE</name>
<reference evidence="2" key="1">
    <citation type="submission" date="2014-12" db="EMBL/GenBank/DDBJ databases">
        <authorList>
            <person name="Smet A."/>
        </authorList>
    </citation>
    <scope>NUCLEOTIDE SEQUENCE [LARGE SCALE GENOMIC DNA]</scope>
</reference>
<organism evidence="1 2">
    <name type="scientific">Helicobacter heilmannii</name>
    <dbReference type="NCBI Taxonomy" id="35817"/>
    <lineage>
        <taxon>Bacteria</taxon>
        <taxon>Pseudomonadati</taxon>
        <taxon>Campylobacterota</taxon>
        <taxon>Epsilonproteobacteria</taxon>
        <taxon>Campylobacterales</taxon>
        <taxon>Helicobacteraceae</taxon>
        <taxon>Helicobacter</taxon>
    </lineage>
</organism>
<evidence type="ECO:0000313" key="2">
    <source>
        <dbReference type="Proteomes" id="UP000046090"/>
    </source>
</evidence>
<accession>A0A0K2Y569</accession>
<dbReference type="EMBL" id="CDMK01000001">
    <property type="protein sequence ID" value="CRI33978.1"/>
    <property type="molecule type" value="Genomic_DNA"/>
</dbReference>
<sequence length="85" mass="8814">MFAQGWVGQDSGPNRGGVTSFGGYLSVNGGDGGVDGPGRMGFTHSGWYLIRSTNNIQVTVGAGGVCVISWSTPPPKPKEVQCEKI</sequence>
<dbReference type="AlphaFoldDB" id="A0A0K2Y569"/>
<dbReference type="STRING" id="1216962.BN341_1880"/>
<keyword evidence="2" id="KW-1185">Reference proteome</keyword>
<gene>
    <name evidence="1" type="ORF">HHE01_16640</name>
</gene>
<protein>
    <submittedName>
        <fullName evidence="1">Uncharacterized protein</fullName>
    </submittedName>
</protein>
<evidence type="ECO:0000313" key="1">
    <source>
        <dbReference type="EMBL" id="CRI33978.1"/>
    </source>
</evidence>
<dbReference type="Proteomes" id="UP000046090">
    <property type="component" value="Unassembled WGS sequence"/>
</dbReference>
<proteinExistence type="predicted"/>